<gene>
    <name evidence="2" type="ORF">M0R45_008629</name>
</gene>
<dbReference type="AlphaFoldDB" id="A0AAW1Y3F4"/>
<keyword evidence="3" id="KW-1185">Reference proteome</keyword>
<evidence type="ECO:0000313" key="2">
    <source>
        <dbReference type="EMBL" id="KAK9943001.1"/>
    </source>
</evidence>
<dbReference type="GO" id="GO:0003824">
    <property type="term" value="F:catalytic activity"/>
    <property type="evidence" value="ECO:0007669"/>
    <property type="project" value="InterPro"/>
</dbReference>
<evidence type="ECO:0000259" key="1">
    <source>
        <dbReference type="Pfam" id="PF03372"/>
    </source>
</evidence>
<reference evidence="2 3" key="1">
    <citation type="journal article" date="2023" name="G3 (Bethesda)">
        <title>A chromosome-length genome assembly and annotation of blackberry (Rubus argutus, cv. 'Hillquist').</title>
        <authorList>
            <person name="Bruna T."/>
            <person name="Aryal R."/>
            <person name="Dudchenko O."/>
            <person name="Sargent D.J."/>
            <person name="Mead D."/>
            <person name="Buti M."/>
            <person name="Cavallini A."/>
            <person name="Hytonen T."/>
            <person name="Andres J."/>
            <person name="Pham M."/>
            <person name="Weisz D."/>
            <person name="Mascagni F."/>
            <person name="Usai G."/>
            <person name="Natali L."/>
            <person name="Bassil N."/>
            <person name="Fernandez G.E."/>
            <person name="Lomsadze A."/>
            <person name="Armour M."/>
            <person name="Olukolu B."/>
            <person name="Poorten T."/>
            <person name="Britton C."/>
            <person name="Davik J."/>
            <person name="Ashrafi H."/>
            <person name="Aiden E.L."/>
            <person name="Borodovsky M."/>
            <person name="Worthington M."/>
        </authorList>
    </citation>
    <scope>NUCLEOTIDE SEQUENCE [LARGE SCALE GENOMIC DNA]</scope>
    <source>
        <strain evidence="2">PI 553951</strain>
    </source>
</reference>
<dbReference type="InterPro" id="IPR005135">
    <property type="entry name" value="Endo/exonuclease/phosphatase"/>
</dbReference>
<dbReference type="Pfam" id="PF03372">
    <property type="entry name" value="Exo_endo_phos"/>
    <property type="match status" value="1"/>
</dbReference>
<dbReference type="EMBL" id="JBEDUW010000002">
    <property type="protein sequence ID" value="KAK9943001.1"/>
    <property type="molecule type" value="Genomic_DNA"/>
</dbReference>
<dbReference type="SUPFAM" id="SSF56219">
    <property type="entry name" value="DNase I-like"/>
    <property type="match status" value="1"/>
</dbReference>
<evidence type="ECO:0000313" key="3">
    <source>
        <dbReference type="Proteomes" id="UP001457282"/>
    </source>
</evidence>
<comment type="caution">
    <text evidence="2">The sequence shown here is derived from an EMBL/GenBank/DDBJ whole genome shotgun (WGS) entry which is preliminary data.</text>
</comment>
<organism evidence="2 3">
    <name type="scientific">Rubus argutus</name>
    <name type="common">Southern blackberry</name>
    <dbReference type="NCBI Taxonomy" id="59490"/>
    <lineage>
        <taxon>Eukaryota</taxon>
        <taxon>Viridiplantae</taxon>
        <taxon>Streptophyta</taxon>
        <taxon>Embryophyta</taxon>
        <taxon>Tracheophyta</taxon>
        <taxon>Spermatophyta</taxon>
        <taxon>Magnoliopsida</taxon>
        <taxon>eudicotyledons</taxon>
        <taxon>Gunneridae</taxon>
        <taxon>Pentapetalae</taxon>
        <taxon>rosids</taxon>
        <taxon>fabids</taxon>
        <taxon>Rosales</taxon>
        <taxon>Rosaceae</taxon>
        <taxon>Rosoideae</taxon>
        <taxon>Rosoideae incertae sedis</taxon>
        <taxon>Rubus</taxon>
    </lineage>
</organism>
<accession>A0AAW1Y3F4</accession>
<dbReference type="InterPro" id="IPR036691">
    <property type="entry name" value="Endo/exonu/phosph_ase_sf"/>
</dbReference>
<name>A0AAW1Y3F4_RUBAR</name>
<dbReference type="Gene3D" id="3.60.10.10">
    <property type="entry name" value="Endonuclease/exonuclease/phosphatase"/>
    <property type="match status" value="1"/>
</dbReference>
<sequence>MVNWENGKECRVTGFYGESIASHRYLSWDLLRELARARDGPWLVCGDFNEILDCREKTGMWLELRGYEFTWDNRRVGKANVKEIIDRGFGNLELLQDWGGFHYPPPWFTMVL</sequence>
<protein>
    <recommendedName>
        <fullName evidence="1">Endonuclease/exonuclease/phosphatase domain-containing protein</fullName>
    </recommendedName>
</protein>
<dbReference type="Proteomes" id="UP001457282">
    <property type="component" value="Unassembled WGS sequence"/>
</dbReference>
<proteinExistence type="predicted"/>
<feature type="domain" description="Endonuclease/exonuclease/phosphatase" evidence="1">
    <location>
        <begin position="16"/>
        <end position="77"/>
    </location>
</feature>